<feature type="transmembrane region" description="Helical" evidence="1">
    <location>
        <begin position="20"/>
        <end position="39"/>
    </location>
</feature>
<keyword evidence="1" id="KW-0812">Transmembrane</keyword>
<gene>
    <name evidence="2" type="ORF">BD410DRAFT_650192</name>
</gene>
<keyword evidence="3" id="KW-1185">Reference proteome</keyword>
<protein>
    <submittedName>
        <fullName evidence="2">Uncharacterized protein</fullName>
    </submittedName>
</protein>
<dbReference type="Proteomes" id="UP000294933">
    <property type="component" value="Unassembled WGS sequence"/>
</dbReference>
<accession>A0A4Y7PKV7</accession>
<sequence>MRNVGLGNGLGYFILRDGALYFLAKLLIGVVNITAFFVLPPSVAIGNWIIVIVGMSNALTVILINRLVLNLRQVSHLQEGIGATLGTIGTIPEPAFATNTFLGNIGGPLRIGSEDDLDDDGMEEVGSDDEAEVVEQREIMNHTQIIEEPHNPSDV</sequence>
<feature type="transmembrane region" description="Helical" evidence="1">
    <location>
        <begin position="45"/>
        <end position="68"/>
    </location>
</feature>
<name>A0A4Y7PKV7_9AGAM</name>
<keyword evidence="1" id="KW-1133">Transmembrane helix</keyword>
<keyword evidence="1" id="KW-0472">Membrane</keyword>
<evidence type="ECO:0000313" key="3">
    <source>
        <dbReference type="Proteomes" id="UP000294933"/>
    </source>
</evidence>
<evidence type="ECO:0000256" key="1">
    <source>
        <dbReference type="SAM" id="Phobius"/>
    </source>
</evidence>
<dbReference type="AlphaFoldDB" id="A0A4Y7PKV7"/>
<evidence type="ECO:0000313" key="2">
    <source>
        <dbReference type="EMBL" id="TDL16093.1"/>
    </source>
</evidence>
<organism evidence="2 3">
    <name type="scientific">Rickenella mellea</name>
    <dbReference type="NCBI Taxonomy" id="50990"/>
    <lineage>
        <taxon>Eukaryota</taxon>
        <taxon>Fungi</taxon>
        <taxon>Dikarya</taxon>
        <taxon>Basidiomycota</taxon>
        <taxon>Agaricomycotina</taxon>
        <taxon>Agaricomycetes</taxon>
        <taxon>Hymenochaetales</taxon>
        <taxon>Rickenellaceae</taxon>
        <taxon>Rickenella</taxon>
    </lineage>
</organism>
<reference evidence="2 3" key="1">
    <citation type="submission" date="2018-06" db="EMBL/GenBank/DDBJ databases">
        <title>A transcriptomic atlas of mushroom development highlights an independent origin of complex multicellularity.</title>
        <authorList>
            <consortium name="DOE Joint Genome Institute"/>
            <person name="Krizsan K."/>
            <person name="Almasi E."/>
            <person name="Merenyi Z."/>
            <person name="Sahu N."/>
            <person name="Viragh M."/>
            <person name="Koszo T."/>
            <person name="Mondo S."/>
            <person name="Kiss B."/>
            <person name="Balint B."/>
            <person name="Kues U."/>
            <person name="Barry K."/>
            <person name="Hegedus J.C."/>
            <person name="Henrissat B."/>
            <person name="Johnson J."/>
            <person name="Lipzen A."/>
            <person name="Ohm R."/>
            <person name="Nagy I."/>
            <person name="Pangilinan J."/>
            <person name="Yan J."/>
            <person name="Xiong Y."/>
            <person name="Grigoriev I.V."/>
            <person name="Hibbett D.S."/>
            <person name="Nagy L.G."/>
        </authorList>
    </citation>
    <scope>NUCLEOTIDE SEQUENCE [LARGE SCALE GENOMIC DNA]</scope>
    <source>
        <strain evidence="2 3">SZMC22713</strain>
    </source>
</reference>
<proteinExistence type="predicted"/>
<dbReference type="EMBL" id="ML170252">
    <property type="protein sequence ID" value="TDL16093.1"/>
    <property type="molecule type" value="Genomic_DNA"/>
</dbReference>
<dbReference type="VEuPathDB" id="FungiDB:BD410DRAFT_650192"/>